<accession>A0A8D8MMB2</accession>
<sequence length="229" mass="25060">MITDRLNLYALLEQLLQQGGVRKGHYLLLLLLLLRDRHGNFRCNLRMDLHRFIVLLVGLVCECLTLEQLIVTLAELLEAGERVDLLNALRANQRLDVVRKGDLNLHAVQDLRQQHPIRLGIHRKQRAQPVGMGQTQSAERVLPGAIRNDRTRALVVVVIIISAAATTAILLQIKVAPAQVRRGSSLQLLSGSSSGHGSIGSCGKAPQPSTRVANSWPQLNAPLACALTG</sequence>
<keyword evidence="2" id="KW-1133">Transmembrane helix</keyword>
<proteinExistence type="predicted"/>
<evidence type="ECO:0000256" key="2">
    <source>
        <dbReference type="SAM" id="Phobius"/>
    </source>
</evidence>
<feature type="region of interest" description="Disordered" evidence="1">
    <location>
        <begin position="191"/>
        <end position="213"/>
    </location>
</feature>
<name>A0A8D8MMB2_CULPI</name>
<keyword evidence="2" id="KW-0472">Membrane</keyword>
<evidence type="ECO:0000313" key="3">
    <source>
        <dbReference type="EMBL" id="CAG6533961.1"/>
    </source>
</evidence>
<keyword evidence="2" id="KW-0812">Transmembrane</keyword>
<evidence type="ECO:0000256" key="1">
    <source>
        <dbReference type="SAM" id="MobiDB-lite"/>
    </source>
</evidence>
<protein>
    <submittedName>
        <fullName evidence="3">(northern house mosquito) hypothetical protein</fullName>
    </submittedName>
</protein>
<reference evidence="3" key="1">
    <citation type="submission" date="2021-05" db="EMBL/GenBank/DDBJ databases">
        <authorList>
            <person name="Alioto T."/>
            <person name="Alioto T."/>
            <person name="Gomez Garrido J."/>
        </authorList>
    </citation>
    <scope>NUCLEOTIDE SEQUENCE</scope>
</reference>
<dbReference type="EMBL" id="HBUE01209906">
    <property type="protein sequence ID" value="CAG6533961.1"/>
    <property type="molecule type" value="Transcribed_RNA"/>
</dbReference>
<dbReference type="EMBL" id="HBUE01316318">
    <property type="protein sequence ID" value="CAG6585861.1"/>
    <property type="molecule type" value="Transcribed_RNA"/>
</dbReference>
<dbReference type="AlphaFoldDB" id="A0A8D8MMB2"/>
<organism evidence="3">
    <name type="scientific">Culex pipiens</name>
    <name type="common">House mosquito</name>
    <dbReference type="NCBI Taxonomy" id="7175"/>
    <lineage>
        <taxon>Eukaryota</taxon>
        <taxon>Metazoa</taxon>
        <taxon>Ecdysozoa</taxon>
        <taxon>Arthropoda</taxon>
        <taxon>Hexapoda</taxon>
        <taxon>Insecta</taxon>
        <taxon>Pterygota</taxon>
        <taxon>Neoptera</taxon>
        <taxon>Endopterygota</taxon>
        <taxon>Diptera</taxon>
        <taxon>Nematocera</taxon>
        <taxon>Culicoidea</taxon>
        <taxon>Culicidae</taxon>
        <taxon>Culicinae</taxon>
        <taxon>Culicini</taxon>
        <taxon>Culex</taxon>
        <taxon>Culex</taxon>
    </lineage>
</organism>
<feature type="compositionally biased region" description="Low complexity" evidence="1">
    <location>
        <begin position="191"/>
        <end position="203"/>
    </location>
</feature>
<feature type="transmembrane region" description="Helical" evidence="2">
    <location>
        <begin position="153"/>
        <end position="173"/>
    </location>
</feature>